<evidence type="ECO:0000313" key="2">
    <source>
        <dbReference type="EMBL" id="STY29806.1"/>
    </source>
</evidence>
<accession>A0A378LS78</accession>
<evidence type="ECO:0000256" key="1">
    <source>
        <dbReference type="SAM" id="Phobius"/>
    </source>
</evidence>
<keyword evidence="3" id="KW-1185">Reference proteome</keyword>
<reference evidence="2 3" key="1">
    <citation type="submission" date="2018-06" db="EMBL/GenBank/DDBJ databases">
        <authorList>
            <consortium name="Pathogen Informatics"/>
            <person name="Doyle S."/>
        </authorList>
    </citation>
    <scope>NUCLEOTIDE SEQUENCE [LARGE SCALE GENOMIC DNA]</scope>
    <source>
        <strain evidence="2 3">NCTC11532</strain>
    </source>
</reference>
<protein>
    <submittedName>
        <fullName evidence="2">Uncharacterized protein</fullName>
    </submittedName>
</protein>
<sequence>MELLEHCENEIVRHLKFIQKYAFIWKTKQTNLIGFIIISLGFIGGIPKDLFEKFKELNEDIRKFDSQLRNLQKKEGKNPMKRK</sequence>
<dbReference type="STRING" id="1122170.GCA_000701265_00478"/>
<keyword evidence="1" id="KW-0812">Transmembrane</keyword>
<gene>
    <name evidence="2" type="ORF">NCTC11532_02008</name>
</gene>
<name>A0A378LS78_9GAMM</name>
<keyword evidence="1" id="KW-0472">Membrane</keyword>
<proteinExistence type="predicted"/>
<organism evidence="2 3">
    <name type="scientific">Legionella wadsworthii</name>
    <dbReference type="NCBI Taxonomy" id="28088"/>
    <lineage>
        <taxon>Bacteria</taxon>
        <taxon>Pseudomonadati</taxon>
        <taxon>Pseudomonadota</taxon>
        <taxon>Gammaproteobacteria</taxon>
        <taxon>Legionellales</taxon>
        <taxon>Legionellaceae</taxon>
        <taxon>Legionella</taxon>
    </lineage>
</organism>
<dbReference type="AlphaFoldDB" id="A0A378LS78"/>
<evidence type="ECO:0000313" key="3">
    <source>
        <dbReference type="Proteomes" id="UP000255297"/>
    </source>
</evidence>
<feature type="transmembrane region" description="Helical" evidence="1">
    <location>
        <begin position="32"/>
        <end position="51"/>
    </location>
</feature>
<dbReference type="EMBL" id="UGPB01000001">
    <property type="protein sequence ID" value="STY29806.1"/>
    <property type="molecule type" value="Genomic_DNA"/>
</dbReference>
<dbReference type="Proteomes" id="UP000255297">
    <property type="component" value="Unassembled WGS sequence"/>
</dbReference>
<keyword evidence="1" id="KW-1133">Transmembrane helix</keyword>